<dbReference type="PROSITE" id="PS51257">
    <property type="entry name" value="PROKAR_LIPOPROTEIN"/>
    <property type="match status" value="1"/>
</dbReference>
<evidence type="ECO:0000256" key="4">
    <source>
        <dbReference type="ARBA" id="ARBA00023136"/>
    </source>
</evidence>
<dbReference type="STRING" id="237258.SAMN04489756_10451"/>
<organism evidence="9 10">
    <name type="scientific">Cloacibacterium normanense</name>
    <dbReference type="NCBI Taxonomy" id="237258"/>
    <lineage>
        <taxon>Bacteria</taxon>
        <taxon>Pseudomonadati</taxon>
        <taxon>Bacteroidota</taxon>
        <taxon>Flavobacteriia</taxon>
        <taxon>Flavobacteriales</taxon>
        <taxon>Weeksellaceae</taxon>
    </lineage>
</organism>
<keyword evidence="3 6" id="KW-0732">Signal</keyword>
<dbReference type="OrthoDB" id="5694214at2"/>
<evidence type="ECO:0000313" key="10">
    <source>
        <dbReference type="Proteomes" id="UP000095601"/>
    </source>
</evidence>
<dbReference type="Pfam" id="PF07980">
    <property type="entry name" value="SusD_RagB"/>
    <property type="match status" value="1"/>
</dbReference>
<sequence>MKLNKRILNKGLYFILLGAGLSLGTVSCSDYLDTEPITDRPVEVSETPYTKASEAEDLMKTMYVGPGFGHSNYWQLDYFANGSMQTDEAYVSGDNQDNRQQAEYRILSTNGNVKRNWEAIYELINNCNKVLNFVDGIKDHALTAERKAEMKAEAAIVRALYYFHAVQLWGDVPLVTKSVTSVTSENFDEVYSQIYPARKTKEEVYSFIISDLEGALAAAPNASVSKYRATKGVAHALLAKVYATKPNPDYNKVIQHVDQLAGDYSLLPDYNQLFDGNHNANVESILEINSDASNIWWWGTGMFIGDGWQRFNLPTHDLVNAFNAQNDNIRKTNSIKFDIGVSDAYWTDKNNYPFAYKQRIQDGTQHIYILRYADLLLLKAEAKVKLGDFTGAAALVNQVRGRVSLNPITITSETDGINKILKERLLELAFEGQRWFDLKRTGKALEVIKARTDGKGNKLGYVNNLTEQRLLWPVPQSQLDKNPNLTQNPGY</sequence>
<reference evidence="9 10" key="1">
    <citation type="submission" date="2016-09" db="EMBL/GenBank/DDBJ databases">
        <authorList>
            <person name="Capua I."/>
            <person name="De Benedictis P."/>
            <person name="Joannis T."/>
            <person name="Lombin L.H."/>
            <person name="Cattoli G."/>
        </authorList>
    </citation>
    <scope>NUCLEOTIDE SEQUENCE [LARGE SCALE GENOMIC DNA]</scope>
    <source>
        <strain evidence="9 10">NRS-1</strain>
    </source>
</reference>
<keyword evidence="5" id="KW-0998">Cell outer membrane</keyword>
<feature type="domain" description="SusD-like N-terminal" evidence="8">
    <location>
        <begin position="30"/>
        <end position="242"/>
    </location>
</feature>
<accession>A0A1E5UC90</accession>
<dbReference type="Gene3D" id="1.25.40.390">
    <property type="match status" value="1"/>
</dbReference>
<evidence type="ECO:0000256" key="5">
    <source>
        <dbReference type="ARBA" id="ARBA00023237"/>
    </source>
</evidence>
<evidence type="ECO:0000259" key="8">
    <source>
        <dbReference type="Pfam" id="PF14322"/>
    </source>
</evidence>
<dbReference type="Pfam" id="PF14322">
    <property type="entry name" value="SusD-like_3"/>
    <property type="match status" value="1"/>
</dbReference>
<evidence type="ECO:0000259" key="7">
    <source>
        <dbReference type="Pfam" id="PF07980"/>
    </source>
</evidence>
<comment type="similarity">
    <text evidence="2">Belongs to the SusD family.</text>
</comment>
<protein>
    <submittedName>
        <fullName evidence="9">SusD family protein</fullName>
    </submittedName>
</protein>
<dbReference type="InterPro" id="IPR012944">
    <property type="entry name" value="SusD_RagB_dom"/>
</dbReference>
<evidence type="ECO:0000256" key="1">
    <source>
        <dbReference type="ARBA" id="ARBA00004442"/>
    </source>
</evidence>
<dbReference type="AlphaFoldDB" id="A0A1E5UC90"/>
<dbReference type="PATRIC" id="fig|237258.4.peg.534"/>
<keyword evidence="10" id="KW-1185">Reference proteome</keyword>
<comment type="subcellular location">
    <subcellularLocation>
        <location evidence="1">Cell outer membrane</location>
    </subcellularLocation>
</comment>
<evidence type="ECO:0000256" key="2">
    <source>
        <dbReference type="ARBA" id="ARBA00006275"/>
    </source>
</evidence>
<dbReference type="GO" id="GO:0009279">
    <property type="term" value="C:cell outer membrane"/>
    <property type="evidence" value="ECO:0007669"/>
    <property type="project" value="UniProtKB-SubCell"/>
</dbReference>
<dbReference type="KEGG" id="cnr:EB819_11615"/>
<comment type="caution">
    <text evidence="9">The sequence shown here is derived from an EMBL/GenBank/DDBJ whole genome shotgun (WGS) entry which is preliminary data.</text>
</comment>
<dbReference type="InterPro" id="IPR033985">
    <property type="entry name" value="SusD-like_N"/>
</dbReference>
<keyword evidence="4" id="KW-0472">Membrane</keyword>
<dbReference type="CDD" id="cd08977">
    <property type="entry name" value="SusD"/>
    <property type="match status" value="1"/>
</dbReference>
<evidence type="ECO:0000256" key="6">
    <source>
        <dbReference type="SAM" id="SignalP"/>
    </source>
</evidence>
<dbReference type="SUPFAM" id="SSF48452">
    <property type="entry name" value="TPR-like"/>
    <property type="match status" value="1"/>
</dbReference>
<evidence type="ECO:0000256" key="3">
    <source>
        <dbReference type="ARBA" id="ARBA00022729"/>
    </source>
</evidence>
<gene>
    <name evidence="9" type="ORF">BHF72_0349</name>
</gene>
<proteinExistence type="inferred from homology"/>
<name>A0A1E5UC90_9FLAO</name>
<evidence type="ECO:0000313" key="9">
    <source>
        <dbReference type="EMBL" id="OEL10529.1"/>
    </source>
</evidence>
<dbReference type="EMBL" id="MKGI01000076">
    <property type="protein sequence ID" value="OEL10529.1"/>
    <property type="molecule type" value="Genomic_DNA"/>
</dbReference>
<feature type="signal peptide" evidence="6">
    <location>
        <begin position="1"/>
        <end position="24"/>
    </location>
</feature>
<feature type="chain" id="PRO_5009186814" evidence="6">
    <location>
        <begin position="25"/>
        <end position="491"/>
    </location>
</feature>
<dbReference type="InterPro" id="IPR011990">
    <property type="entry name" value="TPR-like_helical_dom_sf"/>
</dbReference>
<feature type="domain" description="RagB/SusD" evidence="7">
    <location>
        <begin position="305"/>
        <end position="491"/>
    </location>
</feature>
<dbReference type="Proteomes" id="UP000095601">
    <property type="component" value="Unassembled WGS sequence"/>
</dbReference>